<dbReference type="PANTHER" id="PTHR42953">
    <property type="entry name" value="HIGH-AFFINITY ZINC UPTAKE SYSTEM PROTEIN ZNUA-RELATED"/>
    <property type="match status" value="1"/>
</dbReference>
<dbReference type="PATRIC" id="fig|134605.3.peg.507"/>
<feature type="chain" id="PRO_5007458000" evidence="1">
    <location>
        <begin position="20"/>
        <end position="291"/>
    </location>
</feature>
<dbReference type="SUPFAM" id="SSF53807">
    <property type="entry name" value="Helical backbone' metal receptor"/>
    <property type="match status" value="1"/>
</dbReference>
<sequence length="291" mass="33265">MRKTQVLLGAFLISSSVFAKNLVLTSIPSTYSLGKELTKNTSIRVESVFGSDTSMTMTREAIAGDGFILPKEKADAVIDISKIWVEDNLFERVRQENIHTVEIDASYPFDSKKSMLFFNYDKDGKVIPYVWMGTKNLVRMAAIVTKDFIALYPKETAKLEKNLVDFTAKVMEIEEYGNNAFLEVESTEVISLSQNIKYFLNDFNIFAEERNPEEITEENVGKIMEETGLKVFVSDRWLKKKIVKEIEKRGGSFVVLNTLDIPMDKDGKMDEEALWKSYKNNIDTLHKAFLK</sequence>
<dbReference type="Proteomes" id="UP000070617">
    <property type="component" value="Unassembled WGS sequence"/>
</dbReference>
<evidence type="ECO:0000313" key="2">
    <source>
        <dbReference type="EMBL" id="KXA16153.1"/>
    </source>
</evidence>
<evidence type="ECO:0000256" key="1">
    <source>
        <dbReference type="SAM" id="SignalP"/>
    </source>
</evidence>
<reference evidence="3" key="1">
    <citation type="submission" date="2016-01" db="EMBL/GenBank/DDBJ databases">
        <authorList>
            <person name="Mitreva M."/>
            <person name="Pepin K.H."/>
            <person name="Mihindukulasuriya K.A."/>
            <person name="Fulton R."/>
            <person name="Fronick C."/>
            <person name="O'Laughlin M."/>
            <person name="Miner T."/>
            <person name="Herter B."/>
            <person name="Rosa B.A."/>
            <person name="Cordes M."/>
            <person name="Tomlinson C."/>
            <person name="Wollam A."/>
            <person name="Palsikar V.B."/>
            <person name="Mardis E.R."/>
            <person name="Wilson R.K."/>
        </authorList>
    </citation>
    <scope>NUCLEOTIDE SEQUENCE [LARGE SCALE GENOMIC DNA]</scope>
    <source>
        <strain evidence="3">CMW8396</strain>
    </source>
</reference>
<evidence type="ECO:0000313" key="3">
    <source>
        <dbReference type="Proteomes" id="UP000070617"/>
    </source>
</evidence>
<dbReference type="Gene3D" id="3.40.50.1980">
    <property type="entry name" value="Nitrogenase molybdenum iron protein domain"/>
    <property type="match status" value="1"/>
</dbReference>
<gene>
    <name evidence="2" type="ORF">HMPREF3206_00504</name>
</gene>
<dbReference type="EMBL" id="LRPX01000021">
    <property type="protein sequence ID" value="KXA16153.1"/>
    <property type="molecule type" value="Genomic_DNA"/>
</dbReference>
<organism evidence="2 3">
    <name type="scientific">Fusobacterium equinum</name>
    <dbReference type="NCBI Taxonomy" id="134605"/>
    <lineage>
        <taxon>Bacteria</taxon>
        <taxon>Fusobacteriati</taxon>
        <taxon>Fusobacteriota</taxon>
        <taxon>Fusobacteriia</taxon>
        <taxon>Fusobacteriales</taxon>
        <taxon>Fusobacteriaceae</taxon>
        <taxon>Fusobacterium</taxon>
    </lineage>
</organism>
<comment type="caution">
    <text evidence="2">The sequence shown here is derived from an EMBL/GenBank/DDBJ whole genome shotgun (WGS) entry which is preliminary data.</text>
</comment>
<dbReference type="GO" id="GO:0046872">
    <property type="term" value="F:metal ion binding"/>
    <property type="evidence" value="ECO:0007669"/>
    <property type="project" value="InterPro"/>
</dbReference>
<protein>
    <submittedName>
        <fullName evidence="2">ABC transporter, substrate-binding protein</fullName>
    </submittedName>
</protein>
<dbReference type="Pfam" id="PF01297">
    <property type="entry name" value="ZnuA"/>
    <property type="match status" value="1"/>
</dbReference>
<keyword evidence="3" id="KW-1185">Reference proteome</keyword>
<accession>A0A133NIN1</accession>
<keyword evidence="1" id="KW-0732">Signal</keyword>
<dbReference type="RefSeq" id="WP_035500843.1">
    <property type="nucleotide sequence ID" value="NZ_KQ956517.1"/>
</dbReference>
<dbReference type="PANTHER" id="PTHR42953:SF4">
    <property type="entry name" value="METAL ABC TRANSPORTER SUBSTRATE-BINDING PROTEIN"/>
    <property type="match status" value="1"/>
</dbReference>
<feature type="signal peptide" evidence="1">
    <location>
        <begin position="1"/>
        <end position="19"/>
    </location>
</feature>
<dbReference type="InterPro" id="IPR006127">
    <property type="entry name" value="ZnuA-like"/>
</dbReference>
<name>A0A133NIN1_9FUSO</name>
<dbReference type="InterPro" id="IPR050492">
    <property type="entry name" value="Bact_metal-bind_prot9"/>
</dbReference>
<dbReference type="AlphaFoldDB" id="A0A133NIN1"/>
<dbReference type="GO" id="GO:0030001">
    <property type="term" value="P:metal ion transport"/>
    <property type="evidence" value="ECO:0007669"/>
    <property type="project" value="InterPro"/>
</dbReference>
<dbReference type="STRING" id="134605.HMPREF3206_00504"/>
<proteinExistence type="predicted"/>